<feature type="domain" description="ABC transmembrane type-1" evidence="8">
    <location>
        <begin position="94"/>
        <end position="288"/>
    </location>
</feature>
<comment type="similarity">
    <text evidence="7">Belongs to the binding-protein-dependent transport system permease family.</text>
</comment>
<evidence type="ECO:0000256" key="4">
    <source>
        <dbReference type="ARBA" id="ARBA00022692"/>
    </source>
</evidence>
<feature type="transmembrane region" description="Helical" evidence="7">
    <location>
        <begin position="45"/>
        <end position="65"/>
    </location>
</feature>
<dbReference type="EMBL" id="RBZM01000005">
    <property type="protein sequence ID" value="RKP54452.1"/>
    <property type="molecule type" value="Genomic_DNA"/>
</dbReference>
<feature type="transmembrane region" description="Helical" evidence="7">
    <location>
        <begin position="165"/>
        <end position="185"/>
    </location>
</feature>
<keyword evidence="10" id="KW-1185">Reference proteome</keyword>
<dbReference type="Proteomes" id="UP000282076">
    <property type="component" value="Unassembled WGS sequence"/>
</dbReference>
<comment type="subcellular location">
    <subcellularLocation>
        <location evidence="1 7">Cell membrane</location>
        <topology evidence="1 7">Multi-pass membrane protein</topology>
    </subcellularLocation>
</comment>
<comment type="caution">
    <text evidence="9">The sequence shown here is derived from an EMBL/GenBank/DDBJ whole genome shotgun (WGS) entry which is preliminary data.</text>
</comment>
<feature type="transmembrane region" description="Helical" evidence="7">
    <location>
        <begin position="270"/>
        <end position="288"/>
    </location>
</feature>
<feature type="transmembrane region" description="Helical" evidence="7">
    <location>
        <begin position="210"/>
        <end position="231"/>
    </location>
</feature>
<evidence type="ECO:0000256" key="7">
    <source>
        <dbReference type="RuleBase" id="RU363032"/>
    </source>
</evidence>
<evidence type="ECO:0000256" key="6">
    <source>
        <dbReference type="ARBA" id="ARBA00023136"/>
    </source>
</evidence>
<dbReference type="GO" id="GO:0005886">
    <property type="term" value="C:plasma membrane"/>
    <property type="evidence" value="ECO:0007669"/>
    <property type="project" value="UniProtKB-SubCell"/>
</dbReference>
<keyword evidence="5 7" id="KW-1133">Transmembrane helix</keyword>
<evidence type="ECO:0000259" key="8">
    <source>
        <dbReference type="PROSITE" id="PS50928"/>
    </source>
</evidence>
<evidence type="ECO:0000313" key="10">
    <source>
        <dbReference type="Proteomes" id="UP000282076"/>
    </source>
</evidence>
<dbReference type="Pfam" id="PF00528">
    <property type="entry name" value="BPD_transp_1"/>
    <property type="match status" value="1"/>
</dbReference>
<proteinExistence type="inferred from homology"/>
<dbReference type="InterPro" id="IPR035906">
    <property type="entry name" value="MetI-like_sf"/>
</dbReference>
<reference evidence="9 10" key="1">
    <citation type="submission" date="2018-10" db="EMBL/GenBank/DDBJ databases">
        <title>Cohnella sp. M2MS4P-1, whole genome shotgun sequence.</title>
        <authorList>
            <person name="Tuo L."/>
        </authorList>
    </citation>
    <scope>NUCLEOTIDE SEQUENCE [LARGE SCALE GENOMIC DNA]</scope>
    <source>
        <strain evidence="9 10">M2MS4P-1</strain>
    </source>
</reference>
<dbReference type="InterPro" id="IPR000515">
    <property type="entry name" value="MetI-like"/>
</dbReference>
<dbReference type="SUPFAM" id="SSF161098">
    <property type="entry name" value="MetI-like"/>
    <property type="match status" value="1"/>
</dbReference>
<name>A0A494Y286_9BACL</name>
<accession>A0A494Y286</accession>
<organism evidence="9 10">
    <name type="scientific">Cohnella endophytica</name>
    <dbReference type="NCBI Taxonomy" id="2419778"/>
    <lineage>
        <taxon>Bacteria</taxon>
        <taxon>Bacillati</taxon>
        <taxon>Bacillota</taxon>
        <taxon>Bacilli</taxon>
        <taxon>Bacillales</taxon>
        <taxon>Paenibacillaceae</taxon>
        <taxon>Cohnella</taxon>
    </lineage>
</organism>
<evidence type="ECO:0000313" key="9">
    <source>
        <dbReference type="EMBL" id="RKP54452.1"/>
    </source>
</evidence>
<feature type="transmembrane region" description="Helical" evidence="7">
    <location>
        <begin position="131"/>
        <end position="153"/>
    </location>
</feature>
<dbReference type="PANTHER" id="PTHR32243">
    <property type="entry name" value="MALTOSE TRANSPORT SYSTEM PERMEASE-RELATED"/>
    <property type="match status" value="1"/>
</dbReference>
<dbReference type="PANTHER" id="PTHR32243:SF24">
    <property type="entry name" value="DIACETYLCHITOBIOSE UPTAKE SYSTEM PERMEASE PROTEIN NGCG"/>
    <property type="match status" value="1"/>
</dbReference>
<dbReference type="PROSITE" id="PS50928">
    <property type="entry name" value="ABC_TM1"/>
    <property type="match status" value="1"/>
</dbReference>
<dbReference type="Gene3D" id="1.10.3720.10">
    <property type="entry name" value="MetI-like"/>
    <property type="match status" value="1"/>
</dbReference>
<gene>
    <name evidence="9" type="ORF">D7Z26_13975</name>
</gene>
<evidence type="ECO:0000256" key="2">
    <source>
        <dbReference type="ARBA" id="ARBA00022448"/>
    </source>
</evidence>
<evidence type="ECO:0000256" key="3">
    <source>
        <dbReference type="ARBA" id="ARBA00022475"/>
    </source>
</evidence>
<evidence type="ECO:0000256" key="5">
    <source>
        <dbReference type="ARBA" id="ARBA00022989"/>
    </source>
</evidence>
<dbReference type="InterPro" id="IPR050901">
    <property type="entry name" value="BP-dep_ABC_trans_perm"/>
</dbReference>
<feature type="transmembrane region" description="Helical" evidence="7">
    <location>
        <begin position="99"/>
        <end position="119"/>
    </location>
</feature>
<dbReference type="CDD" id="cd06261">
    <property type="entry name" value="TM_PBP2"/>
    <property type="match status" value="1"/>
</dbReference>
<protein>
    <submittedName>
        <fullName evidence="9">Carbohydrate ABC transporter permease</fullName>
    </submittedName>
</protein>
<dbReference type="GO" id="GO:0055085">
    <property type="term" value="P:transmembrane transport"/>
    <property type="evidence" value="ECO:0007669"/>
    <property type="project" value="InterPro"/>
</dbReference>
<dbReference type="AlphaFoldDB" id="A0A494Y286"/>
<keyword evidence="2 7" id="KW-0813">Transport</keyword>
<evidence type="ECO:0000256" key="1">
    <source>
        <dbReference type="ARBA" id="ARBA00004651"/>
    </source>
</evidence>
<keyword evidence="6 7" id="KW-0472">Membrane</keyword>
<keyword evidence="4 7" id="KW-0812">Transmembrane</keyword>
<sequence length="303" mass="33803">MRNFRDRSSDRFEHFGRAIARFPNESRKGGAAMNIGLVTRRQKRIISVFLYAFALMWLFPFYTAIRNSLKVNGIRNYVDLFTSDLNGISLLGTFRNSTLIAIGSTIILLAVGSLAAFAFSKLRFFAKETLYVSVLLCLAVPGVVIMIPFYYILKNLDLYNTLWSVIFSEAVLTLPFAVLMLRNYYDNLPPELMESASIDGASKLQMFNRIYLPLSTPALINLGVLSVMWSFQDFLLPLMFLTDKSVLTATVAVNTLKGLFGFSPADLGKFNAALVVLGMPAVVIFLFARKYITNGITSGAVKE</sequence>
<keyword evidence="3" id="KW-1003">Cell membrane</keyword>